<feature type="non-terminal residue" evidence="1">
    <location>
        <position position="1"/>
    </location>
</feature>
<dbReference type="InterPro" id="IPR016024">
    <property type="entry name" value="ARM-type_fold"/>
</dbReference>
<name>A0A812PBN5_SYMPI</name>
<comment type="caution">
    <text evidence="1">The sequence shown here is derived from an EMBL/GenBank/DDBJ whole genome shotgun (WGS) entry which is preliminary data.</text>
</comment>
<dbReference type="EMBL" id="CAJNIZ010012698">
    <property type="protein sequence ID" value="CAE7336892.1"/>
    <property type="molecule type" value="Genomic_DNA"/>
</dbReference>
<proteinExistence type="predicted"/>
<evidence type="ECO:0000313" key="1">
    <source>
        <dbReference type="EMBL" id="CAE7336892.1"/>
    </source>
</evidence>
<dbReference type="AlphaFoldDB" id="A0A812PBN5"/>
<protein>
    <submittedName>
        <fullName evidence="1">Uncharacterized protein</fullName>
    </submittedName>
</protein>
<dbReference type="Proteomes" id="UP000649617">
    <property type="component" value="Unassembled WGS sequence"/>
</dbReference>
<dbReference type="SUPFAM" id="SSF48371">
    <property type="entry name" value="ARM repeat"/>
    <property type="match status" value="1"/>
</dbReference>
<evidence type="ECO:0000313" key="2">
    <source>
        <dbReference type="Proteomes" id="UP000649617"/>
    </source>
</evidence>
<dbReference type="OrthoDB" id="419580at2759"/>
<organism evidence="1 2">
    <name type="scientific">Symbiodinium pilosum</name>
    <name type="common">Dinoflagellate</name>
    <dbReference type="NCBI Taxonomy" id="2952"/>
    <lineage>
        <taxon>Eukaryota</taxon>
        <taxon>Sar</taxon>
        <taxon>Alveolata</taxon>
        <taxon>Dinophyceae</taxon>
        <taxon>Suessiales</taxon>
        <taxon>Symbiodiniaceae</taxon>
        <taxon>Symbiodinium</taxon>
    </lineage>
</organism>
<gene>
    <name evidence="1" type="ORF">SPIL2461_LOCUS7890</name>
</gene>
<keyword evidence="2" id="KW-1185">Reference proteome</keyword>
<accession>A0A812PBN5</accession>
<sequence length="276" mass="31279">VLVEHFFNLMKISKPDIFVAAGECCQTSHAEGFWESKGLEGWQLHAGKAGLEGFFGGIDAWHKAWPGTMPALITVARHLRLHCASPDEHIAKNSQRTMAIWAGRFQMSANKGVRHFFAKDLLHWLKHAQDEARTEICVALAKCGPHLLGRFSQAYVWALSDLCGTSRNQTCRSSALQALRVFIESDKNLFRMIRPRLLDLWYFGTRRFDDDILNLVGEMDWQVTQERMYRGLLSSKSLALSIFASCQWMLSMDPLSMCHGVEIAADHSCELCTFKV</sequence>
<reference evidence="1" key="1">
    <citation type="submission" date="2021-02" db="EMBL/GenBank/DDBJ databases">
        <authorList>
            <person name="Dougan E. K."/>
            <person name="Rhodes N."/>
            <person name="Thang M."/>
            <person name="Chan C."/>
        </authorList>
    </citation>
    <scope>NUCLEOTIDE SEQUENCE</scope>
</reference>